<dbReference type="RefSeq" id="WP_380903663.1">
    <property type="nucleotide sequence ID" value="NZ_JBHUEG010000001.1"/>
</dbReference>
<keyword evidence="1" id="KW-1133">Transmembrane helix</keyword>
<dbReference type="Pfam" id="PF25589">
    <property type="entry name" value="DUF7935"/>
    <property type="match status" value="1"/>
</dbReference>
<dbReference type="InterPro" id="IPR057695">
    <property type="entry name" value="DUF7935"/>
</dbReference>
<evidence type="ECO:0000256" key="1">
    <source>
        <dbReference type="SAM" id="Phobius"/>
    </source>
</evidence>
<gene>
    <name evidence="2" type="ORF">ACFSR5_10985</name>
</gene>
<name>A0ABW5KIT8_9SPHI</name>
<proteinExistence type="predicted"/>
<keyword evidence="3" id="KW-1185">Reference proteome</keyword>
<organism evidence="2 3">
    <name type="scientific">Sphingobacterium suaedae</name>
    <dbReference type="NCBI Taxonomy" id="1686402"/>
    <lineage>
        <taxon>Bacteria</taxon>
        <taxon>Pseudomonadati</taxon>
        <taxon>Bacteroidota</taxon>
        <taxon>Sphingobacteriia</taxon>
        <taxon>Sphingobacteriales</taxon>
        <taxon>Sphingobacteriaceae</taxon>
        <taxon>Sphingobacterium</taxon>
    </lineage>
</organism>
<evidence type="ECO:0008006" key="4">
    <source>
        <dbReference type="Google" id="ProtNLM"/>
    </source>
</evidence>
<evidence type="ECO:0000313" key="2">
    <source>
        <dbReference type="EMBL" id="MFD2548169.1"/>
    </source>
</evidence>
<protein>
    <recommendedName>
        <fullName evidence="4">DUF4760 domain-containing protein</fullName>
    </recommendedName>
</protein>
<keyword evidence="1" id="KW-0472">Membrane</keyword>
<comment type="caution">
    <text evidence="2">The sequence shown here is derived from an EMBL/GenBank/DDBJ whole genome shotgun (WGS) entry which is preliminary data.</text>
</comment>
<dbReference type="EMBL" id="JBHULR010000004">
    <property type="protein sequence ID" value="MFD2548169.1"/>
    <property type="molecule type" value="Genomic_DNA"/>
</dbReference>
<reference evidence="3" key="1">
    <citation type="journal article" date="2019" name="Int. J. Syst. Evol. Microbiol.">
        <title>The Global Catalogue of Microorganisms (GCM) 10K type strain sequencing project: providing services to taxonomists for standard genome sequencing and annotation.</title>
        <authorList>
            <consortium name="The Broad Institute Genomics Platform"/>
            <consortium name="The Broad Institute Genome Sequencing Center for Infectious Disease"/>
            <person name="Wu L."/>
            <person name="Ma J."/>
        </authorList>
    </citation>
    <scope>NUCLEOTIDE SEQUENCE [LARGE SCALE GENOMIC DNA]</scope>
    <source>
        <strain evidence="3">KCTC 42662</strain>
    </source>
</reference>
<dbReference type="Proteomes" id="UP001597545">
    <property type="component" value="Unassembled WGS sequence"/>
</dbReference>
<keyword evidence="1" id="KW-0812">Transmembrane</keyword>
<evidence type="ECO:0000313" key="3">
    <source>
        <dbReference type="Proteomes" id="UP001597545"/>
    </source>
</evidence>
<sequence length="177" mass="20737">MSDEFADIFVQILSVTIGVIGGAFVSFKLLWPNIESYMWKVRAISQDRDEKRVFQQLRFAAYERLLLLTARMEPREVMLRQERQDTDVRHFKQQVIADIEREFQHNMTQQLYVLDAAWLIVRELKDNTVALFKNATEGLTDETTVDQYIGLILTRMGKLVDNPYHAAQILLRKDVQS</sequence>
<accession>A0ABW5KIT8</accession>
<feature type="transmembrane region" description="Helical" evidence="1">
    <location>
        <begin position="12"/>
        <end position="31"/>
    </location>
</feature>